<keyword evidence="2" id="KW-1185">Reference proteome</keyword>
<proteinExistence type="predicted"/>
<dbReference type="BioCyc" id="IAGG583356:GHAH-591-MONOMER"/>
<dbReference type="STRING" id="583356.Igag_0591"/>
<evidence type="ECO:0000313" key="2">
    <source>
        <dbReference type="Proteomes" id="UP000001304"/>
    </source>
</evidence>
<accession>E0SSF3</accession>
<sequence>MHLVYNAVSMDVFKVNELAYELLKFLESACRSISELSDYFEELVRVYEHSGNYFTSDIHSENIYFELKQFPFKLGIVKSYDEC</sequence>
<evidence type="ECO:0000313" key="1">
    <source>
        <dbReference type="EMBL" id="ADM27425.1"/>
    </source>
</evidence>
<protein>
    <submittedName>
        <fullName evidence="1">Uncharacterized protein</fullName>
    </submittedName>
</protein>
<dbReference type="KEGG" id="iag:Igag_0591"/>
<organism evidence="1 2">
    <name type="scientific">Ignisphaera aggregans (strain DSM 17230 / JCM 13409 / AQ1.S1)</name>
    <dbReference type="NCBI Taxonomy" id="583356"/>
    <lineage>
        <taxon>Archaea</taxon>
        <taxon>Thermoproteota</taxon>
        <taxon>Thermoprotei</taxon>
        <taxon>Desulfurococcales</taxon>
        <taxon>Desulfurococcaceae</taxon>
        <taxon>Ignisphaera</taxon>
    </lineage>
</organism>
<reference evidence="1 2" key="1">
    <citation type="journal article" date="2010" name="Stand. Genomic Sci.">
        <title>Complete genome sequence of Ignisphaera aggregans type strain (AQ1.S1).</title>
        <authorList>
            <person name="Goker M."/>
            <person name="Held B."/>
            <person name="Lapidus A."/>
            <person name="Nolan M."/>
            <person name="Spring S."/>
            <person name="Yasawong M."/>
            <person name="Lucas S."/>
            <person name="Glavina Del Rio T."/>
            <person name="Tice H."/>
            <person name="Cheng J.F."/>
            <person name="Goodwin L."/>
            <person name="Tapia R."/>
            <person name="Pitluck S."/>
            <person name="Liolios K."/>
            <person name="Ivanova N."/>
            <person name="Mavromatis K."/>
            <person name="Mikhailova N."/>
            <person name="Pati A."/>
            <person name="Chen A."/>
            <person name="Palaniappan K."/>
            <person name="Brambilla E."/>
            <person name="Land M."/>
            <person name="Hauser L."/>
            <person name="Chang Y.J."/>
            <person name="Jeffries C.D."/>
            <person name="Brettin T."/>
            <person name="Detter J.C."/>
            <person name="Han C."/>
            <person name="Rohde M."/>
            <person name="Sikorski J."/>
            <person name="Woyke T."/>
            <person name="Bristow J."/>
            <person name="Eisen J.A."/>
            <person name="Markowitz V."/>
            <person name="Hugenholtz P."/>
            <person name="Kyrpides N.C."/>
            <person name="Klenk H.P."/>
        </authorList>
    </citation>
    <scope>NUCLEOTIDE SEQUENCE [LARGE SCALE GENOMIC DNA]</scope>
    <source>
        <strain evidence="2">DSM 17230 / JCM 13409 / AQ1.S1</strain>
    </source>
</reference>
<dbReference type="Proteomes" id="UP000001304">
    <property type="component" value="Chromosome"/>
</dbReference>
<dbReference type="HOGENOM" id="CLU_2534627_0_0_2"/>
<name>E0SSF3_IGNAA</name>
<gene>
    <name evidence="1" type="ordered locus">Igag_0591</name>
</gene>
<dbReference type="EMBL" id="CP002098">
    <property type="protein sequence ID" value="ADM27425.1"/>
    <property type="molecule type" value="Genomic_DNA"/>
</dbReference>
<dbReference type="AlphaFoldDB" id="E0SSF3"/>